<evidence type="ECO:0000313" key="4">
    <source>
        <dbReference type="EMBL" id="MEE2567068.1"/>
    </source>
</evidence>
<evidence type="ECO:0000256" key="2">
    <source>
        <dbReference type="SAM" id="Phobius"/>
    </source>
</evidence>
<protein>
    <submittedName>
        <fullName evidence="4">Efflux RND transporter periplasmic adaptor subunit</fullName>
    </submittedName>
</protein>
<keyword evidence="5" id="KW-1185">Reference proteome</keyword>
<dbReference type="RefSeq" id="WP_330196627.1">
    <property type="nucleotide sequence ID" value="NZ_JAZDRO010000004.1"/>
</dbReference>
<gene>
    <name evidence="4" type="ORF">V0U35_10280</name>
</gene>
<dbReference type="Gene3D" id="2.40.420.20">
    <property type="match status" value="1"/>
</dbReference>
<comment type="similarity">
    <text evidence="1">Belongs to the membrane fusion protein (MFP) (TC 8.A.1) family.</text>
</comment>
<dbReference type="PANTHER" id="PTHR30469">
    <property type="entry name" value="MULTIDRUG RESISTANCE PROTEIN MDTA"/>
    <property type="match status" value="1"/>
</dbReference>
<dbReference type="Gene3D" id="2.40.50.100">
    <property type="match status" value="1"/>
</dbReference>
<dbReference type="EMBL" id="JAZDRO010000004">
    <property type="protein sequence ID" value="MEE2567068.1"/>
    <property type="molecule type" value="Genomic_DNA"/>
</dbReference>
<keyword evidence="2" id="KW-1133">Transmembrane helix</keyword>
<feature type="domain" description="Multidrug resistance protein MdtA-like barrel-sandwich hybrid" evidence="3">
    <location>
        <begin position="85"/>
        <end position="216"/>
    </location>
</feature>
<keyword evidence="2" id="KW-0472">Membrane</keyword>
<proteinExistence type="inferred from homology"/>
<reference evidence="4 5" key="1">
    <citation type="submission" date="2024-01" db="EMBL/GenBank/DDBJ databases">
        <title>Hyphobacterium bacterium isolated from marine sediment.</title>
        <authorList>
            <person name="Zhao S."/>
        </authorList>
    </citation>
    <scope>NUCLEOTIDE SEQUENCE [LARGE SCALE GENOMIC DNA]</scope>
    <source>
        <strain evidence="4 5">Y60-23</strain>
    </source>
</reference>
<dbReference type="InterPro" id="IPR006143">
    <property type="entry name" value="RND_pump_MFP"/>
</dbReference>
<dbReference type="PANTHER" id="PTHR30469:SF15">
    <property type="entry name" value="HLYD FAMILY OF SECRETION PROTEINS"/>
    <property type="match status" value="1"/>
</dbReference>
<comment type="caution">
    <text evidence="4">The sequence shown here is derived from an EMBL/GenBank/DDBJ whole genome shotgun (WGS) entry which is preliminary data.</text>
</comment>
<accession>A0ABU7LZT7</accession>
<dbReference type="NCBIfam" id="TIGR01730">
    <property type="entry name" value="RND_mfp"/>
    <property type="match status" value="1"/>
</dbReference>
<organism evidence="4 5">
    <name type="scientific">Hyphobacterium marinum</name>
    <dbReference type="NCBI Taxonomy" id="3116574"/>
    <lineage>
        <taxon>Bacteria</taxon>
        <taxon>Pseudomonadati</taxon>
        <taxon>Pseudomonadota</taxon>
        <taxon>Alphaproteobacteria</taxon>
        <taxon>Maricaulales</taxon>
        <taxon>Maricaulaceae</taxon>
        <taxon>Hyphobacterium</taxon>
    </lineage>
</organism>
<dbReference type="Proteomes" id="UP001310692">
    <property type="component" value="Unassembled WGS sequence"/>
</dbReference>
<evidence type="ECO:0000313" key="5">
    <source>
        <dbReference type="Proteomes" id="UP001310692"/>
    </source>
</evidence>
<dbReference type="SUPFAM" id="SSF111369">
    <property type="entry name" value="HlyD-like secretion proteins"/>
    <property type="match status" value="1"/>
</dbReference>
<feature type="transmembrane region" description="Helical" evidence="2">
    <location>
        <begin position="12"/>
        <end position="33"/>
    </location>
</feature>
<evidence type="ECO:0000256" key="1">
    <source>
        <dbReference type="ARBA" id="ARBA00009477"/>
    </source>
</evidence>
<dbReference type="Pfam" id="PF25917">
    <property type="entry name" value="BSH_RND"/>
    <property type="match status" value="1"/>
</dbReference>
<evidence type="ECO:0000259" key="3">
    <source>
        <dbReference type="Pfam" id="PF25917"/>
    </source>
</evidence>
<keyword evidence="2" id="KW-0812">Transmembrane</keyword>
<sequence length="378" mass="39228">MATPFDLRRLGAGAMVALAAVAMAGIIVLVTTLRGADAQEASSRSGILPVETLVVTYTADARIGEAFPGLVTARRESALGFERGGRIEAMRVDVGDRVAAGDVLAELDTSALAAQIAAADAQTAEARVQVSLARATEERQRTLMERGHISPQRLDEATTATQAADARRAAAAASADALRAQLALSVIAAPYDGVVTARMVDEGAIAAPGQAILNIVEDGALEIRVGLPPVTAARLVAGQPYDFHIDSGEIEAMFRASTGVVDVQSRSVTAVFDVAAGQSAQAGQVARLVLDAPIDAEGFWVPTSALAEGRRGLWSVYALAEAEGGAYRIEPHSVEALRVEADRVFVRGAVDHGALILASGLQRVTPGQRVRPLSGQGQ</sequence>
<name>A0ABU7LZT7_9PROT</name>
<dbReference type="Gene3D" id="1.10.287.470">
    <property type="entry name" value="Helix hairpin bin"/>
    <property type="match status" value="1"/>
</dbReference>
<dbReference type="InterPro" id="IPR058625">
    <property type="entry name" value="MdtA-like_BSH"/>
</dbReference>